<dbReference type="InterPro" id="IPR041273">
    <property type="entry name" value="NAT_N"/>
</dbReference>
<dbReference type="InterPro" id="IPR041644">
    <property type="entry name" value="GNAT_C"/>
</dbReference>
<dbReference type="AlphaFoldDB" id="A0A0U3K7K6"/>
<reference evidence="3 4" key="1">
    <citation type="journal article" date="2012" name="J. Bacteriol.">
        <title>Draft genome sequence of Streptomyces globisporus C-1027, which produces an antitumor antibiotic consisting of a nine-membered enediyne with a chromoprotein.</title>
        <authorList>
            <person name="Wang L."/>
            <person name="Wang S."/>
            <person name="He Q."/>
            <person name="Yu T."/>
            <person name="Li Q."/>
            <person name="Hong B."/>
        </authorList>
    </citation>
    <scope>NUCLEOTIDE SEQUENCE [LARGE SCALE GENOMIC DNA]</scope>
    <source>
        <strain evidence="3 4">C-1027</strain>
    </source>
</reference>
<dbReference type="RefSeq" id="WP_058953846.1">
    <property type="nucleotide sequence ID" value="NZ_CP013738.1"/>
</dbReference>
<dbReference type="Pfam" id="PF18082">
    <property type="entry name" value="NAT_N"/>
    <property type="match status" value="1"/>
</dbReference>
<evidence type="ECO:0000259" key="2">
    <source>
        <dbReference type="Pfam" id="PF18164"/>
    </source>
</evidence>
<feature type="domain" description="N-acyltransferase N-terminal" evidence="1">
    <location>
        <begin position="41"/>
        <end position="173"/>
    </location>
</feature>
<dbReference type="EMBL" id="CP013738">
    <property type="protein sequence ID" value="ALU92270.1"/>
    <property type="molecule type" value="Genomic_DNA"/>
</dbReference>
<name>A0A0U3K7K6_STRGL</name>
<dbReference type="Pfam" id="PF18164">
    <property type="entry name" value="GNAT_C"/>
    <property type="match status" value="1"/>
</dbReference>
<evidence type="ECO:0000259" key="1">
    <source>
        <dbReference type="Pfam" id="PF18082"/>
    </source>
</evidence>
<dbReference type="KEGG" id="sgb:WQO_02185"/>
<dbReference type="Gene3D" id="3.40.630.120">
    <property type="match status" value="1"/>
</dbReference>
<feature type="domain" description="GNAT-like C-terminal" evidence="2">
    <location>
        <begin position="175"/>
        <end position="332"/>
    </location>
</feature>
<gene>
    <name evidence="3" type="ORF">WQO_02185</name>
</gene>
<protein>
    <recommendedName>
        <fullName evidence="5">Acyltransferase</fullName>
    </recommendedName>
</protein>
<evidence type="ECO:0008006" key="5">
    <source>
        <dbReference type="Google" id="ProtNLM"/>
    </source>
</evidence>
<accession>A0A0U3K7K6</accession>
<evidence type="ECO:0000313" key="4">
    <source>
        <dbReference type="Proteomes" id="UP000064183"/>
    </source>
</evidence>
<evidence type="ECO:0000313" key="3">
    <source>
        <dbReference type="EMBL" id="ALU92270.1"/>
    </source>
</evidence>
<sequence>MTGPADRPAGPEAAAGQWLAALGGQPAVTTVADPTPPTGAELAERMDLLAVPGPDREEVAAGLPDPGHDPVRWEALVRCHQQLHADPGPDAPPTVPDWPTAPAALGSAGRYFYVHLYLLALPHALERQRRLGIPDDIVAATFADLGAKLTTYRLGHGTGGFDRQGWMVRHFRGTLHRLGRLQFERGVLDADASGGDAAAAGGPAHGDPVLQVHIPGDGPLDPGGCDASFAAAREFQARYFPGAPHRHATCHSWLLDRQLADHLPAGSNILAFQRRFTAFGARPVGDDDVLDFVFHTPPGTADLDRLPQTTTLHRALVRHLRTGGHWRTAHGWTELP</sequence>
<organism evidence="3 4">
    <name type="scientific">Streptomyces globisporus C-1027</name>
    <dbReference type="NCBI Taxonomy" id="1172567"/>
    <lineage>
        <taxon>Bacteria</taxon>
        <taxon>Bacillati</taxon>
        <taxon>Actinomycetota</taxon>
        <taxon>Actinomycetes</taxon>
        <taxon>Kitasatosporales</taxon>
        <taxon>Streptomycetaceae</taxon>
        <taxon>Streptomyces</taxon>
    </lineage>
</organism>
<dbReference type="GeneID" id="27781099"/>
<dbReference type="Proteomes" id="UP000064183">
    <property type="component" value="Chromosome"/>
</dbReference>
<dbReference type="STRING" id="1172567.WQO_02185"/>
<proteinExistence type="predicted"/>